<dbReference type="InterPro" id="IPR013740">
    <property type="entry name" value="Redoxin"/>
</dbReference>
<evidence type="ECO:0000256" key="5">
    <source>
        <dbReference type="ARBA" id="ARBA00022559"/>
    </source>
</evidence>
<dbReference type="Gene3D" id="3.40.30.10">
    <property type="entry name" value="Glutaredoxin"/>
    <property type="match status" value="1"/>
</dbReference>
<dbReference type="PANTHER" id="PTHR10430">
    <property type="entry name" value="PEROXIREDOXIN"/>
    <property type="match status" value="1"/>
</dbReference>
<reference evidence="10 11" key="1">
    <citation type="journal article" date="2024" name="G3 (Bethesda)">
        <title>Genome assembly of Hibiscus sabdariffa L. provides insights into metabolisms of medicinal natural products.</title>
        <authorList>
            <person name="Kim T."/>
        </authorList>
    </citation>
    <scope>NUCLEOTIDE SEQUENCE [LARGE SCALE GENOMIC DNA]</scope>
    <source>
        <strain evidence="10">TK-2024</strain>
        <tissue evidence="10">Old leaves</tissue>
    </source>
</reference>
<feature type="domain" description="Thioredoxin" evidence="9">
    <location>
        <begin position="4"/>
        <end position="164"/>
    </location>
</feature>
<dbReference type="Proteomes" id="UP001472677">
    <property type="component" value="Unassembled WGS sequence"/>
</dbReference>
<evidence type="ECO:0000256" key="4">
    <source>
        <dbReference type="ARBA" id="ARBA00013016"/>
    </source>
</evidence>
<dbReference type="PROSITE" id="PS51352">
    <property type="entry name" value="THIOREDOXIN_2"/>
    <property type="match status" value="1"/>
</dbReference>
<sequence>MGRIAVGDTIPDGTLSYANEAHQVVNVSVHSLAAGKQVILVGVPGAFTPGCSLKHVPGFIEKAEELKSKGISEIFVLSVNDPYVMKGWAKSYPENKHLKFLSDSTAAYIKSLGLELELDVSDKGYGTRSERFALLLDDLQVKVANVETGGQLKVSTAEDMLKSL</sequence>
<gene>
    <name evidence="10" type="ORF">V6N12_039887</name>
</gene>
<dbReference type="InterPro" id="IPR036249">
    <property type="entry name" value="Thioredoxin-like_sf"/>
</dbReference>
<dbReference type="EMBL" id="JBBPBM010000020">
    <property type="protein sequence ID" value="KAK8551237.1"/>
    <property type="molecule type" value="Genomic_DNA"/>
</dbReference>
<dbReference type="Pfam" id="PF08534">
    <property type="entry name" value="Redoxin"/>
    <property type="match status" value="1"/>
</dbReference>
<dbReference type="SUPFAM" id="SSF52833">
    <property type="entry name" value="Thioredoxin-like"/>
    <property type="match status" value="1"/>
</dbReference>
<comment type="similarity">
    <text evidence="2 8">Belongs to the peroxiredoxin family. Prx5 subfamily.</text>
</comment>
<evidence type="ECO:0000259" key="9">
    <source>
        <dbReference type="PROSITE" id="PS51352"/>
    </source>
</evidence>
<dbReference type="InterPro" id="IPR013766">
    <property type="entry name" value="Thioredoxin_domain"/>
</dbReference>
<organism evidence="10 11">
    <name type="scientific">Hibiscus sabdariffa</name>
    <name type="common">roselle</name>
    <dbReference type="NCBI Taxonomy" id="183260"/>
    <lineage>
        <taxon>Eukaryota</taxon>
        <taxon>Viridiplantae</taxon>
        <taxon>Streptophyta</taxon>
        <taxon>Embryophyta</taxon>
        <taxon>Tracheophyta</taxon>
        <taxon>Spermatophyta</taxon>
        <taxon>Magnoliopsida</taxon>
        <taxon>eudicotyledons</taxon>
        <taxon>Gunneridae</taxon>
        <taxon>Pentapetalae</taxon>
        <taxon>rosids</taxon>
        <taxon>malvids</taxon>
        <taxon>Malvales</taxon>
        <taxon>Malvaceae</taxon>
        <taxon>Malvoideae</taxon>
        <taxon>Hibiscus</taxon>
    </lineage>
</organism>
<keyword evidence="7 8" id="KW-0560">Oxidoreductase</keyword>
<comment type="catalytic activity">
    <reaction evidence="1">
        <text>[glutaredoxin]-dithiol + a hydroperoxide = [glutaredoxin]-disulfide + an alcohol + H2O</text>
        <dbReference type="Rhea" id="RHEA:62624"/>
        <dbReference type="Rhea" id="RHEA-COMP:10729"/>
        <dbReference type="Rhea" id="RHEA-COMP:10730"/>
        <dbReference type="ChEBI" id="CHEBI:15377"/>
        <dbReference type="ChEBI" id="CHEBI:29950"/>
        <dbReference type="ChEBI" id="CHEBI:30879"/>
        <dbReference type="ChEBI" id="CHEBI:35924"/>
        <dbReference type="ChEBI" id="CHEBI:50058"/>
        <dbReference type="EC" id="1.11.1.25"/>
    </reaction>
</comment>
<comment type="subunit">
    <text evidence="3">Monomer.</text>
</comment>
<keyword evidence="8" id="KW-0676">Redox-active center</keyword>
<dbReference type="PANTHER" id="PTHR10430:SF32">
    <property type="entry name" value="GLUTAREDOXIN-DEPENDENT PEROXIREDOXIN"/>
    <property type="match status" value="1"/>
</dbReference>
<dbReference type="EC" id="1.11.1.25" evidence="4 8"/>
<evidence type="ECO:0000256" key="7">
    <source>
        <dbReference type="ARBA" id="ARBA00023002"/>
    </source>
</evidence>
<comment type="function">
    <text evidence="8">Thiol-specific peroxidase that catalyzes the reduction of hydrogen peroxide and organic hydroperoxides to water and alcohols, respectively. Plays a role in cell protection against oxidative stress by detoxifying peroxides.</text>
</comment>
<keyword evidence="6 8" id="KW-0049">Antioxidant</keyword>
<evidence type="ECO:0000256" key="8">
    <source>
        <dbReference type="RuleBase" id="RU366011"/>
    </source>
</evidence>
<evidence type="ECO:0000256" key="3">
    <source>
        <dbReference type="ARBA" id="ARBA00011245"/>
    </source>
</evidence>
<evidence type="ECO:0000313" key="10">
    <source>
        <dbReference type="EMBL" id="KAK8551237.1"/>
    </source>
</evidence>
<protein>
    <recommendedName>
        <fullName evidence="4 8">Glutaredoxin-dependent peroxiredoxin</fullName>
        <ecNumber evidence="4 8">1.11.1.25</ecNumber>
    </recommendedName>
</protein>
<evidence type="ECO:0000256" key="1">
    <source>
        <dbReference type="ARBA" id="ARBA00001711"/>
    </source>
</evidence>
<proteinExistence type="inferred from homology"/>
<dbReference type="CDD" id="cd03013">
    <property type="entry name" value="PRX5_like"/>
    <property type="match status" value="1"/>
</dbReference>
<evidence type="ECO:0000313" key="11">
    <source>
        <dbReference type="Proteomes" id="UP001472677"/>
    </source>
</evidence>
<evidence type="ECO:0000256" key="2">
    <source>
        <dbReference type="ARBA" id="ARBA00010505"/>
    </source>
</evidence>
<name>A0ABR2E210_9ROSI</name>
<keyword evidence="5 8" id="KW-0575">Peroxidase</keyword>
<comment type="caution">
    <text evidence="10">The sequence shown here is derived from an EMBL/GenBank/DDBJ whole genome shotgun (WGS) entry which is preliminary data.</text>
</comment>
<dbReference type="InterPro" id="IPR037944">
    <property type="entry name" value="PRX5-like"/>
</dbReference>
<keyword evidence="11" id="KW-1185">Reference proteome</keyword>
<evidence type="ECO:0000256" key="6">
    <source>
        <dbReference type="ARBA" id="ARBA00022862"/>
    </source>
</evidence>
<accession>A0ABR2E210</accession>